<dbReference type="GO" id="GO:0003677">
    <property type="term" value="F:DNA binding"/>
    <property type="evidence" value="ECO:0007669"/>
    <property type="project" value="UniProtKB-KW"/>
</dbReference>
<evidence type="ECO:0000313" key="6">
    <source>
        <dbReference type="Proteomes" id="UP000598196"/>
    </source>
</evidence>
<dbReference type="Proteomes" id="UP000598196">
    <property type="component" value="Unassembled WGS sequence"/>
</dbReference>
<dbReference type="Pfam" id="PF00392">
    <property type="entry name" value="GntR"/>
    <property type="match status" value="1"/>
</dbReference>
<feature type="domain" description="HTH gntR-type" evidence="4">
    <location>
        <begin position="8"/>
        <end position="75"/>
    </location>
</feature>
<dbReference type="PANTHER" id="PTHR43537">
    <property type="entry name" value="TRANSCRIPTIONAL REGULATOR, GNTR FAMILY"/>
    <property type="match status" value="1"/>
</dbReference>
<dbReference type="EMBL" id="BMLP01000001">
    <property type="protein sequence ID" value="GGO24213.1"/>
    <property type="molecule type" value="Genomic_DNA"/>
</dbReference>
<dbReference type="RefSeq" id="WP_146285958.1">
    <property type="nucleotide sequence ID" value="NZ_VOAK01000011.1"/>
</dbReference>
<dbReference type="InterPro" id="IPR011711">
    <property type="entry name" value="GntR_C"/>
</dbReference>
<gene>
    <name evidence="5" type="ORF">GCM10010991_02340</name>
</gene>
<evidence type="ECO:0000256" key="2">
    <source>
        <dbReference type="ARBA" id="ARBA00023125"/>
    </source>
</evidence>
<dbReference type="SUPFAM" id="SSF46785">
    <property type="entry name" value="Winged helix' DNA-binding domain"/>
    <property type="match status" value="1"/>
</dbReference>
<evidence type="ECO:0000256" key="3">
    <source>
        <dbReference type="ARBA" id="ARBA00023163"/>
    </source>
</evidence>
<name>A0A917YGC4_9RHOB</name>
<dbReference type="PROSITE" id="PS50949">
    <property type="entry name" value="HTH_GNTR"/>
    <property type="match status" value="1"/>
</dbReference>
<dbReference type="PANTHER" id="PTHR43537:SF20">
    <property type="entry name" value="HTH-TYPE TRANSCRIPTIONAL REPRESSOR GLAR"/>
    <property type="match status" value="1"/>
</dbReference>
<evidence type="ECO:0000256" key="1">
    <source>
        <dbReference type="ARBA" id="ARBA00023015"/>
    </source>
</evidence>
<evidence type="ECO:0000313" key="5">
    <source>
        <dbReference type="EMBL" id="GGO24213.1"/>
    </source>
</evidence>
<dbReference type="InterPro" id="IPR036390">
    <property type="entry name" value="WH_DNA-bd_sf"/>
</dbReference>
<dbReference type="AlphaFoldDB" id="A0A917YGC4"/>
<evidence type="ECO:0000259" key="4">
    <source>
        <dbReference type="PROSITE" id="PS50949"/>
    </source>
</evidence>
<keyword evidence="6" id="KW-1185">Reference proteome</keyword>
<dbReference type="InterPro" id="IPR008920">
    <property type="entry name" value="TF_FadR/GntR_C"/>
</dbReference>
<organism evidence="5 6">
    <name type="scientific">Gemmobacter aquaticus</name>
    <dbReference type="NCBI Taxonomy" id="490185"/>
    <lineage>
        <taxon>Bacteria</taxon>
        <taxon>Pseudomonadati</taxon>
        <taxon>Pseudomonadota</taxon>
        <taxon>Alphaproteobacteria</taxon>
        <taxon>Rhodobacterales</taxon>
        <taxon>Paracoccaceae</taxon>
        <taxon>Gemmobacter</taxon>
    </lineage>
</organism>
<accession>A0A917YGC4</accession>
<comment type="caution">
    <text evidence="5">The sequence shown here is derived from an EMBL/GenBank/DDBJ whole genome shotgun (WGS) entry which is preliminary data.</text>
</comment>
<dbReference type="SUPFAM" id="SSF48008">
    <property type="entry name" value="GntR ligand-binding domain-like"/>
    <property type="match status" value="1"/>
</dbReference>
<keyword evidence="1" id="KW-0805">Transcription regulation</keyword>
<keyword evidence="3" id="KW-0804">Transcription</keyword>
<dbReference type="CDD" id="cd07377">
    <property type="entry name" value="WHTH_GntR"/>
    <property type="match status" value="1"/>
</dbReference>
<dbReference type="InterPro" id="IPR036388">
    <property type="entry name" value="WH-like_DNA-bd_sf"/>
</dbReference>
<protein>
    <submittedName>
        <fullName evidence="5">GntR family transcriptional regulator</fullName>
    </submittedName>
</protein>
<proteinExistence type="predicted"/>
<dbReference type="Gene3D" id="1.20.120.530">
    <property type="entry name" value="GntR ligand-binding domain-like"/>
    <property type="match status" value="1"/>
</dbReference>
<dbReference type="InterPro" id="IPR000524">
    <property type="entry name" value="Tscrpt_reg_HTH_GntR"/>
</dbReference>
<dbReference type="OrthoDB" id="8638122at2"/>
<dbReference type="Pfam" id="PF07729">
    <property type="entry name" value="FCD"/>
    <property type="match status" value="1"/>
</dbReference>
<dbReference type="GO" id="GO:0003700">
    <property type="term" value="F:DNA-binding transcription factor activity"/>
    <property type="evidence" value="ECO:0007669"/>
    <property type="project" value="InterPro"/>
</dbReference>
<sequence>MEGPNVSTSKTAETYNAIKSDLLNGRYKPGEQLRIDGICSSFDVSKGAVREALARLTSDGLVENTPQKGFVVAPVSAQDLINLTEVRVELECRCLELSIAAGDLDWEGRVLSAYHLLSNTDVVGPDGKVNPLWTQRHDAFHDGLISACQNAWRLKLRNLTYLQAERYRRMMGPHLLGKRDIDAEHAAIMYAALARNAPLAVELMSQHLQATLKFVLGAGTLASDG</sequence>
<dbReference type="SMART" id="SM00895">
    <property type="entry name" value="FCD"/>
    <property type="match status" value="1"/>
</dbReference>
<reference evidence="5 6" key="1">
    <citation type="journal article" date="2014" name="Int. J. Syst. Evol. Microbiol.">
        <title>Complete genome sequence of Corynebacterium casei LMG S-19264T (=DSM 44701T), isolated from a smear-ripened cheese.</title>
        <authorList>
            <consortium name="US DOE Joint Genome Institute (JGI-PGF)"/>
            <person name="Walter F."/>
            <person name="Albersmeier A."/>
            <person name="Kalinowski J."/>
            <person name="Ruckert C."/>
        </authorList>
    </citation>
    <scope>NUCLEOTIDE SEQUENCE [LARGE SCALE GENOMIC DNA]</scope>
    <source>
        <strain evidence="5 6">CGMCC 1.7029</strain>
    </source>
</reference>
<dbReference type="SMART" id="SM00345">
    <property type="entry name" value="HTH_GNTR"/>
    <property type="match status" value="1"/>
</dbReference>
<dbReference type="Gene3D" id="1.10.10.10">
    <property type="entry name" value="Winged helix-like DNA-binding domain superfamily/Winged helix DNA-binding domain"/>
    <property type="match status" value="1"/>
</dbReference>
<keyword evidence="2" id="KW-0238">DNA-binding</keyword>